<evidence type="ECO:0000256" key="1">
    <source>
        <dbReference type="ARBA" id="ARBA00004651"/>
    </source>
</evidence>
<feature type="compositionally biased region" description="Gly residues" evidence="8">
    <location>
        <begin position="441"/>
        <end position="450"/>
    </location>
</feature>
<evidence type="ECO:0000313" key="11">
    <source>
        <dbReference type="Proteomes" id="UP001500839"/>
    </source>
</evidence>
<accession>A0ABP9CR48</accession>
<evidence type="ECO:0000256" key="8">
    <source>
        <dbReference type="SAM" id="MobiDB-lite"/>
    </source>
</evidence>
<evidence type="ECO:0000313" key="10">
    <source>
        <dbReference type="EMBL" id="GAA4815562.1"/>
    </source>
</evidence>
<feature type="transmembrane region" description="Helical" evidence="9">
    <location>
        <begin position="99"/>
        <end position="116"/>
    </location>
</feature>
<gene>
    <name evidence="10" type="primary">aftC</name>
    <name evidence="10" type="ORF">GCM10023353_21640</name>
</gene>
<feature type="transmembrane region" description="Helical" evidence="9">
    <location>
        <begin position="12"/>
        <end position="32"/>
    </location>
</feature>
<comment type="caution">
    <text evidence="10">The sequence shown here is derived from an EMBL/GenBank/DDBJ whole genome shotgun (WGS) entry which is preliminary data.</text>
</comment>
<keyword evidence="3" id="KW-0808">Transferase</keyword>
<keyword evidence="6 9" id="KW-0472">Membrane</keyword>
<keyword evidence="5 9" id="KW-1133">Transmembrane helix</keyword>
<evidence type="ECO:0000256" key="9">
    <source>
        <dbReference type="SAM" id="Phobius"/>
    </source>
</evidence>
<dbReference type="Proteomes" id="UP001500839">
    <property type="component" value="Unassembled WGS sequence"/>
</dbReference>
<evidence type="ECO:0000256" key="6">
    <source>
        <dbReference type="ARBA" id="ARBA00023136"/>
    </source>
</evidence>
<proteinExistence type="inferred from homology"/>
<feature type="transmembrane region" description="Helical" evidence="9">
    <location>
        <begin position="204"/>
        <end position="222"/>
    </location>
</feature>
<dbReference type="RefSeq" id="WP_307810662.1">
    <property type="nucleotide sequence ID" value="NZ_BAABKQ010000001.1"/>
</dbReference>
<evidence type="ECO:0000256" key="7">
    <source>
        <dbReference type="ARBA" id="ARBA00024033"/>
    </source>
</evidence>
<comment type="similarity">
    <text evidence="7">Belongs to the glycosyltransferase 87 family.</text>
</comment>
<evidence type="ECO:0000256" key="2">
    <source>
        <dbReference type="ARBA" id="ARBA00022475"/>
    </source>
</evidence>
<dbReference type="Pfam" id="PF09594">
    <property type="entry name" value="GT87"/>
    <property type="match status" value="1"/>
</dbReference>
<dbReference type="EMBL" id="BAABKQ010000001">
    <property type="protein sequence ID" value="GAA4815562.1"/>
    <property type="molecule type" value="Genomic_DNA"/>
</dbReference>
<evidence type="ECO:0000256" key="4">
    <source>
        <dbReference type="ARBA" id="ARBA00022692"/>
    </source>
</evidence>
<name>A0ABP9CR48_9ACTN</name>
<protein>
    <submittedName>
        <fullName evidence="10">Arabinofuranan 3-O-arabinosyltransferase</fullName>
    </submittedName>
</protein>
<organism evidence="10 11">
    <name type="scientific">Tomitella cavernea</name>
    <dbReference type="NCBI Taxonomy" id="1387982"/>
    <lineage>
        <taxon>Bacteria</taxon>
        <taxon>Bacillati</taxon>
        <taxon>Actinomycetota</taxon>
        <taxon>Actinomycetes</taxon>
        <taxon>Mycobacteriales</taxon>
        <taxon>Tomitella</taxon>
    </lineage>
</organism>
<feature type="transmembrane region" description="Helical" evidence="9">
    <location>
        <begin position="146"/>
        <end position="166"/>
    </location>
</feature>
<feature type="transmembrane region" description="Helical" evidence="9">
    <location>
        <begin position="368"/>
        <end position="386"/>
    </location>
</feature>
<feature type="region of interest" description="Disordered" evidence="8">
    <location>
        <begin position="393"/>
        <end position="460"/>
    </location>
</feature>
<sequence>MPSTDLLLPRTAWTRSAAIKAAMWPIAVFTVLHRVLSLAVQGAHTDDFNPVYDAAWRFWQQLPIYGGDLDTVTPHYLYPPGGTLLLSPLGLINYEWSRWLFIAANAVAIIIAGYLLLRLFDYGIKSVAAPVLLFAMFFTETVSNTLIFSNVNGIVLLCEVLFLTLMVRGHHLWAGVPMGLTIAIKPVLAPILLLPLLKKQWRPFVAAIGIPLILNAAAWPLITDSTAFINHTLPYLTEARDYFNSALVGAGAYFGVAEPLVWVVRILLGLTVLVSLYLLFRFHRADERFYLCTGAGVLLTASFLLGSLGQQYYSMLIFPLMMTVVLRNSVVRTWPAWAAAYLFLSFDSWYSSRFIMTGKTIESLRATFGWALLLVVIFAVLLNRYLTARAQGRLDGGIDPPPPDGPARSAAAQRPPHGRGDGQGRGAPAGNPSADGDGTDGRGGSPGDGPSGAQSITVGT</sequence>
<comment type="subcellular location">
    <subcellularLocation>
        <location evidence="1">Cell membrane</location>
        <topology evidence="1">Multi-pass membrane protein</topology>
    </subcellularLocation>
</comment>
<reference evidence="11" key="1">
    <citation type="journal article" date="2019" name="Int. J. Syst. Evol. Microbiol.">
        <title>The Global Catalogue of Microorganisms (GCM) 10K type strain sequencing project: providing services to taxonomists for standard genome sequencing and annotation.</title>
        <authorList>
            <consortium name="The Broad Institute Genomics Platform"/>
            <consortium name="The Broad Institute Genome Sequencing Center for Infectious Disease"/>
            <person name="Wu L."/>
            <person name="Ma J."/>
        </authorList>
    </citation>
    <scope>NUCLEOTIDE SEQUENCE [LARGE SCALE GENOMIC DNA]</scope>
    <source>
        <strain evidence="11">JCM 18542</strain>
    </source>
</reference>
<dbReference type="InterPro" id="IPR018584">
    <property type="entry name" value="GT87"/>
</dbReference>
<feature type="transmembrane region" description="Helical" evidence="9">
    <location>
        <begin position="172"/>
        <end position="197"/>
    </location>
</feature>
<evidence type="ECO:0000256" key="3">
    <source>
        <dbReference type="ARBA" id="ARBA00022679"/>
    </source>
</evidence>
<evidence type="ECO:0000256" key="5">
    <source>
        <dbReference type="ARBA" id="ARBA00022989"/>
    </source>
</evidence>
<keyword evidence="4 9" id="KW-0812">Transmembrane</keyword>
<keyword evidence="11" id="KW-1185">Reference proteome</keyword>
<feature type="transmembrane region" description="Helical" evidence="9">
    <location>
        <begin position="289"/>
        <end position="306"/>
    </location>
</feature>
<feature type="transmembrane region" description="Helical" evidence="9">
    <location>
        <begin position="260"/>
        <end position="280"/>
    </location>
</feature>
<keyword evidence="2" id="KW-1003">Cell membrane</keyword>